<organism evidence="5 6">
    <name type="scientific">Pandoraea terrae</name>
    <dbReference type="NCBI Taxonomy" id="1537710"/>
    <lineage>
        <taxon>Bacteria</taxon>
        <taxon>Pseudomonadati</taxon>
        <taxon>Pseudomonadota</taxon>
        <taxon>Betaproteobacteria</taxon>
        <taxon>Burkholderiales</taxon>
        <taxon>Burkholderiaceae</taxon>
        <taxon>Pandoraea</taxon>
    </lineage>
</organism>
<dbReference type="OrthoDB" id="8851860at2"/>
<dbReference type="AlphaFoldDB" id="A0A5E4Y5E3"/>
<evidence type="ECO:0000256" key="2">
    <source>
        <dbReference type="ARBA" id="ARBA00023125"/>
    </source>
</evidence>
<dbReference type="InterPro" id="IPR036390">
    <property type="entry name" value="WH_DNA-bd_sf"/>
</dbReference>
<dbReference type="RefSeq" id="WP_150698994.1">
    <property type="nucleotide sequence ID" value="NZ_CABPRZ010000021.1"/>
</dbReference>
<dbReference type="PANTHER" id="PTHR43537:SF51">
    <property type="entry name" value="HTH-TYPE TRANSCRIPTIONAL REGULATOR LGOR-RELATED"/>
    <property type="match status" value="1"/>
</dbReference>
<keyword evidence="2" id="KW-0238">DNA-binding</keyword>
<dbReference type="SUPFAM" id="SSF48008">
    <property type="entry name" value="GntR ligand-binding domain-like"/>
    <property type="match status" value="1"/>
</dbReference>
<evidence type="ECO:0000259" key="4">
    <source>
        <dbReference type="PROSITE" id="PS50949"/>
    </source>
</evidence>
<dbReference type="SMART" id="SM00895">
    <property type="entry name" value="FCD"/>
    <property type="match status" value="1"/>
</dbReference>
<keyword evidence="3" id="KW-0804">Transcription</keyword>
<dbReference type="SUPFAM" id="SSF46785">
    <property type="entry name" value="Winged helix' DNA-binding domain"/>
    <property type="match status" value="1"/>
</dbReference>
<dbReference type="Gene3D" id="1.20.120.530">
    <property type="entry name" value="GntR ligand-binding domain-like"/>
    <property type="match status" value="1"/>
</dbReference>
<dbReference type="InterPro" id="IPR008920">
    <property type="entry name" value="TF_FadR/GntR_C"/>
</dbReference>
<evidence type="ECO:0000256" key="3">
    <source>
        <dbReference type="ARBA" id="ARBA00023163"/>
    </source>
</evidence>
<gene>
    <name evidence="5" type="ORF">PTE30175_04201</name>
</gene>
<feature type="domain" description="HTH gntR-type" evidence="4">
    <location>
        <begin position="8"/>
        <end position="75"/>
    </location>
</feature>
<dbReference type="Pfam" id="PF00392">
    <property type="entry name" value="GntR"/>
    <property type="match status" value="1"/>
</dbReference>
<accession>A0A5E4Y5E3</accession>
<dbReference type="Pfam" id="PF07729">
    <property type="entry name" value="FCD"/>
    <property type="match status" value="1"/>
</dbReference>
<sequence>MENHVVHNPESAGLQERIKTLIVSGEFEMGEKISEDQLAKRFATGKATIRHALAGLAAVGLIQVRPRIGTFIFSLDASEFDRLNELREILECAAVRIAMRSNHQMFLIDLRKNVDRAGALNFRDNYYQAYRILDREFHRLPFAHAKNKYLTDAYEAIEIKIWAMRSLLTFPDDHFEKSLDAHRTIVTLLESGRVEDACQRLQTHIQKSFSTIEKNLLGSN</sequence>
<dbReference type="InterPro" id="IPR011711">
    <property type="entry name" value="GntR_C"/>
</dbReference>
<protein>
    <submittedName>
        <fullName evidence="5">AsnC family transcriptional regulator</fullName>
    </submittedName>
</protein>
<dbReference type="InterPro" id="IPR036388">
    <property type="entry name" value="WH-like_DNA-bd_sf"/>
</dbReference>
<dbReference type="PANTHER" id="PTHR43537">
    <property type="entry name" value="TRANSCRIPTIONAL REGULATOR, GNTR FAMILY"/>
    <property type="match status" value="1"/>
</dbReference>
<evidence type="ECO:0000313" key="5">
    <source>
        <dbReference type="EMBL" id="VVE43886.1"/>
    </source>
</evidence>
<keyword evidence="1" id="KW-0805">Transcription regulation</keyword>
<dbReference type="PROSITE" id="PS50949">
    <property type="entry name" value="HTH_GNTR"/>
    <property type="match status" value="1"/>
</dbReference>
<keyword evidence="6" id="KW-1185">Reference proteome</keyword>
<dbReference type="InterPro" id="IPR000524">
    <property type="entry name" value="Tscrpt_reg_HTH_GntR"/>
</dbReference>
<dbReference type="GO" id="GO:0003700">
    <property type="term" value="F:DNA-binding transcription factor activity"/>
    <property type="evidence" value="ECO:0007669"/>
    <property type="project" value="InterPro"/>
</dbReference>
<reference evidence="5 6" key="1">
    <citation type="submission" date="2019-08" db="EMBL/GenBank/DDBJ databases">
        <authorList>
            <person name="Peeters C."/>
        </authorList>
    </citation>
    <scope>NUCLEOTIDE SEQUENCE [LARGE SCALE GENOMIC DNA]</scope>
    <source>
        <strain evidence="5 6">LMG 30175</strain>
    </source>
</reference>
<dbReference type="SMART" id="SM00345">
    <property type="entry name" value="HTH_GNTR"/>
    <property type="match status" value="1"/>
</dbReference>
<name>A0A5E4Y5E3_9BURK</name>
<dbReference type="Gene3D" id="1.10.10.10">
    <property type="entry name" value="Winged helix-like DNA-binding domain superfamily/Winged helix DNA-binding domain"/>
    <property type="match status" value="1"/>
</dbReference>
<proteinExistence type="predicted"/>
<evidence type="ECO:0000313" key="6">
    <source>
        <dbReference type="Proteomes" id="UP000414233"/>
    </source>
</evidence>
<dbReference type="EMBL" id="CABPRZ010000021">
    <property type="protein sequence ID" value="VVE43886.1"/>
    <property type="molecule type" value="Genomic_DNA"/>
</dbReference>
<dbReference type="Proteomes" id="UP000414233">
    <property type="component" value="Unassembled WGS sequence"/>
</dbReference>
<dbReference type="GO" id="GO:0003677">
    <property type="term" value="F:DNA binding"/>
    <property type="evidence" value="ECO:0007669"/>
    <property type="project" value="UniProtKB-KW"/>
</dbReference>
<dbReference type="CDD" id="cd07377">
    <property type="entry name" value="WHTH_GntR"/>
    <property type="match status" value="1"/>
</dbReference>
<evidence type="ECO:0000256" key="1">
    <source>
        <dbReference type="ARBA" id="ARBA00023015"/>
    </source>
</evidence>